<feature type="domain" description="Homing endonuclease LAGLIDADG" evidence="1">
    <location>
        <begin position="12"/>
        <end position="179"/>
    </location>
</feature>
<name>A0A1G2HDG5_9BACT</name>
<dbReference type="Gene3D" id="3.10.28.10">
    <property type="entry name" value="Homing endonucleases"/>
    <property type="match status" value="2"/>
</dbReference>
<protein>
    <recommendedName>
        <fullName evidence="1">Homing endonuclease LAGLIDADG domain-containing protein</fullName>
    </recommendedName>
</protein>
<dbReference type="Proteomes" id="UP000178835">
    <property type="component" value="Unassembled WGS sequence"/>
</dbReference>
<comment type="caution">
    <text evidence="2">The sequence shown here is derived from an EMBL/GenBank/DDBJ whole genome shotgun (WGS) entry which is preliminary data.</text>
</comment>
<dbReference type="EMBL" id="MHOH01000019">
    <property type="protein sequence ID" value="OGZ60515.1"/>
    <property type="molecule type" value="Genomic_DNA"/>
</dbReference>
<accession>A0A1G2HDG5</accession>
<evidence type="ECO:0000313" key="3">
    <source>
        <dbReference type="Proteomes" id="UP000178835"/>
    </source>
</evidence>
<evidence type="ECO:0000313" key="2">
    <source>
        <dbReference type="EMBL" id="OGZ60515.1"/>
    </source>
</evidence>
<dbReference type="Pfam" id="PF03161">
    <property type="entry name" value="LAGLIDADG_2"/>
    <property type="match status" value="1"/>
</dbReference>
<dbReference type="GO" id="GO:0004519">
    <property type="term" value="F:endonuclease activity"/>
    <property type="evidence" value="ECO:0007669"/>
    <property type="project" value="InterPro"/>
</dbReference>
<sequence>MGSDLTIEQDSLILGTLLGDGSIEKRWKNPRLRIDHSFSQKEYVFWKCNILRTIATREPHILYEKDKRSGKTFPRWYFGTKAIPDLEFYYRLFYKGKRKAISARLIHYLNHPLSLAVWLMDDGYKRNDCDALRLSTDCFSLEEQKTLQECLVKNFDICSKLHKKGRVWNIYIASSEMKKVRNILQEHIIPAMKYKLSPRNDFSDSGRRDSIF</sequence>
<proteinExistence type="predicted"/>
<dbReference type="InterPro" id="IPR027434">
    <property type="entry name" value="Homing_endonucl"/>
</dbReference>
<dbReference type="AlphaFoldDB" id="A0A1G2HDG5"/>
<dbReference type="SUPFAM" id="SSF55608">
    <property type="entry name" value="Homing endonucleases"/>
    <property type="match status" value="1"/>
</dbReference>
<gene>
    <name evidence="2" type="ORF">A2919_01155</name>
</gene>
<evidence type="ECO:0000259" key="1">
    <source>
        <dbReference type="Pfam" id="PF03161"/>
    </source>
</evidence>
<dbReference type="InterPro" id="IPR004860">
    <property type="entry name" value="LAGLIDADG_dom"/>
</dbReference>
<reference evidence="2 3" key="1">
    <citation type="journal article" date="2016" name="Nat. Commun.">
        <title>Thousands of microbial genomes shed light on interconnected biogeochemical processes in an aquifer system.</title>
        <authorList>
            <person name="Anantharaman K."/>
            <person name="Brown C.T."/>
            <person name="Hug L.A."/>
            <person name="Sharon I."/>
            <person name="Castelle C.J."/>
            <person name="Probst A.J."/>
            <person name="Thomas B.C."/>
            <person name="Singh A."/>
            <person name="Wilkins M.J."/>
            <person name="Karaoz U."/>
            <person name="Brodie E.L."/>
            <person name="Williams K.H."/>
            <person name="Hubbard S.S."/>
            <person name="Banfield J.F."/>
        </authorList>
    </citation>
    <scope>NUCLEOTIDE SEQUENCE [LARGE SCALE GENOMIC DNA]</scope>
</reference>
<organism evidence="2 3">
    <name type="scientific">Candidatus Spechtbacteria bacterium RIFCSPLOWO2_01_FULL_43_12</name>
    <dbReference type="NCBI Taxonomy" id="1802162"/>
    <lineage>
        <taxon>Bacteria</taxon>
        <taxon>Candidatus Spechtiibacteriota</taxon>
    </lineage>
</organism>